<keyword evidence="4" id="KW-1185">Reference proteome</keyword>
<keyword evidence="1" id="KW-0472">Membrane</keyword>
<organism evidence="3 4">
    <name type="scientific">Vreelandella zhuhanensis</name>
    <dbReference type="NCBI Taxonomy" id="2684210"/>
    <lineage>
        <taxon>Bacteria</taxon>
        <taxon>Pseudomonadati</taxon>
        <taxon>Pseudomonadota</taxon>
        <taxon>Gammaproteobacteria</taxon>
        <taxon>Oceanospirillales</taxon>
        <taxon>Halomonadaceae</taxon>
        <taxon>Vreelandella</taxon>
    </lineage>
</organism>
<gene>
    <name evidence="3" type="ORF">GPM19_14125</name>
</gene>
<name>A0A7X3H2H1_9GAMM</name>
<dbReference type="AlphaFoldDB" id="A0A7X3H2H1"/>
<accession>A0A7X3H2H1</accession>
<dbReference type="Proteomes" id="UP000437638">
    <property type="component" value="Unassembled WGS sequence"/>
</dbReference>
<feature type="domain" description="DUF2231" evidence="2">
    <location>
        <begin position="17"/>
        <end position="150"/>
    </location>
</feature>
<evidence type="ECO:0000313" key="4">
    <source>
        <dbReference type="Proteomes" id="UP000437638"/>
    </source>
</evidence>
<dbReference type="Pfam" id="PF09990">
    <property type="entry name" value="DUF2231"/>
    <property type="match status" value="1"/>
</dbReference>
<feature type="transmembrane region" description="Helical" evidence="1">
    <location>
        <begin position="20"/>
        <end position="44"/>
    </location>
</feature>
<dbReference type="InterPro" id="IPR019251">
    <property type="entry name" value="DUF2231_TM"/>
</dbReference>
<feature type="transmembrane region" description="Helical" evidence="1">
    <location>
        <begin position="119"/>
        <end position="143"/>
    </location>
</feature>
<dbReference type="RefSeq" id="WP_160419655.1">
    <property type="nucleotide sequence ID" value="NZ_WTKP01000012.1"/>
</dbReference>
<reference evidence="3 4" key="1">
    <citation type="submission" date="2019-12" db="EMBL/GenBank/DDBJ databases">
        <title>Halomonas rutogse sp. nov. isolated from two lakes on Tibetan Plateau.</title>
        <authorList>
            <person name="Gao P."/>
        </authorList>
    </citation>
    <scope>NUCLEOTIDE SEQUENCE [LARGE SCALE GENOMIC DNA]</scope>
    <source>
        <strain evidence="3 4">ZH2S</strain>
    </source>
</reference>
<keyword evidence="1" id="KW-1133">Transmembrane helix</keyword>
<comment type="caution">
    <text evidence="3">The sequence shown here is derived from an EMBL/GenBank/DDBJ whole genome shotgun (WGS) entry which is preliminary data.</text>
</comment>
<dbReference type="EMBL" id="WTKP01000012">
    <property type="protein sequence ID" value="MWJ29317.1"/>
    <property type="molecule type" value="Genomic_DNA"/>
</dbReference>
<evidence type="ECO:0000256" key="1">
    <source>
        <dbReference type="SAM" id="Phobius"/>
    </source>
</evidence>
<evidence type="ECO:0000313" key="3">
    <source>
        <dbReference type="EMBL" id="MWJ29317.1"/>
    </source>
</evidence>
<feature type="transmembrane region" description="Helical" evidence="1">
    <location>
        <begin position="89"/>
        <end position="107"/>
    </location>
</feature>
<sequence length="153" mass="16484">MAEVKQRNIKSHAAIAGHPLHPLMIHFPVAALIALVASDLGYLYTQDPFWIRAGMWLAGVGAFGGWLASLAGIVDLITVKKIRSKITGWNHAIIAVMMLSLASFNWLLRINDPEIILPWGLAISLMTAGMIAAAGLLGGHLVYEHAVGVQVEK</sequence>
<proteinExistence type="predicted"/>
<feature type="transmembrane region" description="Helical" evidence="1">
    <location>
        <begin position="56"/>
        <end position="77"/>
    </location>
</feature>
<keyword evidence="1" id="KW-0812">Transmembrane</keyword>
<evidence type="ECO:0000259" key="2">
    <source>
        <dbReference type="Pfam" id="PF09990"/>
    </source>
</evidence>
<protein>
    <submittedName>
        <fullName evidence="3">DUF2231 domain-containing protein</fullName>
    </submittedName>
</protein>